<dbReference type="HOGENOM" id="CLU_2479502_0_0_4"/>
<evidence type="ECO:0000313" key="2">
    <source>
        <dbReference type="Proteomes" id="UP000011021"/>
    </source>
</evidence>
<organism evidence="1 2">
    <name type="scientific">Lautropia mirabilis ATCC 51599</name>
    <dbReference type="NCBI Taxonomy" id="887898"/>
    <lineage>
        <taxon>Bacteria</taxon>
        <taxon>Pseudomonadati</taxon>
        <taxon>Pseudomonadota</taxon>
        <taxon>Betaproteobacteria</taxon>
        <taxon>Burkholderiales</taxon>
        <taxon>Burkholderiaceae</taxon>
        <taxon>Lautropia</taxon>
    </lineage>
</organism>
<dbReference type="AlphaFoldDB" id="E7RUU6"/>
<protein>
    <submittedName>
        <fullName evidence="1">Uncharacterized protein</fullName>
    </submittedName>
</protein>
<dbReference type="EMBL" id="AEQP01000002">
    <property type="protein sequence ID" value="EFV95550.1"/>
    <property type="molecule type" value="Genomic_DNA"/>
</dbReference>
<dbReference type="Proteomes" id="UP000011021">
    <property type="component" value="Unassembled WGS sequence"/>
</dbReference>
<sequence length="87" mass="10192">MECVSLCPPRLESIRMVAFIKKILNERKQERQAEQDRRQELIELVNNSYKSLRVVGRGTVRIDPREVAESPEFQRARRLAAEIVNAR</sequence>
<keyword evidence="2" id="KW-1185">Reference proteome</keyword>
<gene>
    <name evidence="1" type="ORF">HMPREF0551_0458</name>
</gene>
<accession>E7RUU6</accession>
<proteinExistence type="predicted"/>
<dbReference type="eggNOG" id="ENOG5033BJC">
    <property type="taxonomic scope" value="Bacteria"/>
</dbReference>
<name>E7RUU6_9BURK</name>
<reference evidence="1 2" key="1">
    <citation type="submission" date="2010-12" db="EMBL/GenBank/DDBJ databases">
        <authorList>
            <person name="Muzny D."/>
            <person name="Qin X."/>
            <person name="Deng J."/>
            <person name="Jiang H."/>
            <person name="Liu Y."/>
            <person name="Qu J."/>
            <person name="Song X.-Z."/>
            <person name="Zhang L."/>
            <person name="Thornton R."/>
            <person name="Coyle M."/>
            <person name="Francisco L."/>
            <person name="Jackson L."/>
            <person name="Javaid M."/>
            <person name="Korchina V."/>
            <person name="Kovar C."/>
            <person name="Mata R."/>
            <person name="Mathew T."/>
            <person name="Ngo R."/>
            <person name="Nguyen L."/>
            <person name="Nguyen N."/>
            <person name="Okwuonu G."/>
            <person name="Ongeri F."/>
            <person name="Pham C."/>
            <person name="Simmons D."/>
            <person name="Wilczek-Boney K."/>
            <person name="Hale W."/>
            <person name="Jakkamsetti A."/>
            <person name="Pham P."/>
            <person name="Ruth R."/>
            <person name="San Lucas F."/>
            <person name="Warren J."/>
            <person name="Zhang J."/>
            <person name="Zhao Z."/>
            <person name="Zhou C."/>
            <person name="Zhu D."/>
            <person name="Lee S."/>
            <person name="Bess C."/>
            <person name="Blankenburg K."/>
            <person name="Forbes L."/>
            <person name="Fu Q."/>
            <person name="Gubbala S."/>
            <person name="Hirani K."/>
            <person name="Jayaseelan J.C."/>
            <person name="Lara F."/>
            <person name="Munidasa M."/>
            <person name="Palculict T."/>
            <person name="Patil S."/>
            <person name="Pu L.-L."/>
            <person name="Saada N."/>
            <person name="Tang L."/>
            <person name="Weissenberger G."/>
            <person name="Zhu Y."/>
            <person name="Hemphill L."/>
            <person name="Shang Y."/>
            <person name="Youmans B."/>
            <person name="Ayvaz T."/>
            <person name="Ross M."/>
            <person name="Santibanez J."/>
            <person name="Aqrawi P."/>
            <person name="Gross S."/>
            <person name="Joshi V."/>
            <person name="Fowler G."/>
            <person name="Nazareth L."/>
            <person name="Reid J."/>
            <person name="Worley K."/>
            <person name="Petrosino J."/>
            <person name="Highlander S."/>
            <person name="Gibbs R."/>
        </authorList>
    </citation>
    <scope>NUCLEOTIDE SEQUENCE [LARGE SCALE GENOMIC DNA]</scope>
    <source>
        <strain evidence="1 2">ATCC 51599</strain>
    </source>
</reference>
<evidence type="ECO:0000313" key="1">
    <source>
        <dbReference type="EMBL" id="EFV95550.1"/>
    </source>
</evidence>
<comment type="caution">
    <text evidence="1">The sequence shown here is derived from an EMBL/GenBank/DDBJ whole genome shotgun (WGS) entry which is preliminary data.</text>
</comment>